<reference evidence="2 3" key="1">
    <citation type="journal article" date="2018" name="PLoS ONE">
        <title>The draft genome of Kipferlia bialata reveals reductive genome evolution in fornicate parasites.</title>
        <authorList>
            <person name="Tanifuji G."/>
            <person name="Takabayashi S."/>
            <person name="Kume K."/>
            <person name="Takagi M."/>
            <person name="Nakayama T."/>
            <person name="Kamikawa R."/>
            <person name="Inagaki Y."/>
            <person name="Hashimoto T."/>
        </authorList>
    </citation>
    <scope>NUCLEOTIDE SEQUENCE [LARGE SCALE GENOMIC DNA]</scope>
    <source>
        <strain evidence="2">NY0173</strain>
    </source>
</reference>
<keyword evidence="3" id="KW-1185">Reference proteome</keyword>
<dbReference type="Pfam" id="PF09111">
    <property type="entry name" value="SLIDE"/>
    <property type="match status" value="1"/>
</dbReference>
<dbReference type="InterPro" id="IPR015195">
    <property type="entry name" value="SLIDE"/>
</dbReference>
<dbReference type="AlphaFoldDB" id="A0A9K3GQ25"/>
<dbReference type="Gene3D" id="1.10.10.60">
    <property type="entry name" value="Homeodomain-like"/>
    <property type="match status" value="2"/>
</dbReference>
<dbReference type="GO" id="GO:0005634">
    <property type="term" value="C:nucleus"/>
    <property type="evidence" value="ECO:0007669"/>
    <property type="project" value="InterPro"/>
</dbReference>
<dbReference type="SUPFAM" id="SSF46689">
    <property type="entry name" value="Homeodomain-like"/>
    <property type="match status" value="1"/>
</dbReference>
<feature type="non-terminal residue" evidence="2">
    <location>
        <position position="1"/>
    </location>
</feature>
<evidence type="ECO:0000313" key="3">
    <source>
        <dbReference type="Proteomes" id="UP000265618"/>
    </source>
</evidence>
<protein>
    <recommendedName>
        <fullName evidence="1">SLIDE domain-containing protein</fullName>
    </recommendedName>
</protein>
<dbReference type="InterPro" id="IPR009057">
    <property type="entry name" value="Homeodomain-like_sf"/>
</dbReference>
<dbReference type="Proteomes" id="UP000265618">
    <property type="component" value="Unassembled WGS sequence"/>
</dbReference>
<feature type="domain" description="SLIDE" evidence="1">
    <location>
        <begin position="94"/>
        <end position="203"/>
    </location>
</feature>
<dbReference type="GO" id="GO:0006338">
    <property type="term" value="P:chromatin remodeling"/>
    <property type="evidence" value="ECO:0007669"/>
    <property type="project" value="InterPro"/>
</dbReference>
<accession>A0A9K3GQ25</accession>
<evidence type="ECO:0000313" key="2">
    <source>
        <dbReference type="EMBL" id="GIQ90510.1"/>
    </source>
</evidence>
<feature type="non-terminal residue" evidence="2">
    <location>
        <position position="219"/>
    </location>
</feature>
<dbReference type="OrthoDB" id="3253310at2759"/>
<gene>
    <name evidence="2" type="ORF">KIPB_013330</name>
</gene>
<name>A0A9K3GQ25_9EUKA</name>
<dbReference type="GO" id="GO:0003677">
    <property type="term" value="F:DNA binding"/>
    <property type="evidence" value="ECO:0007669"/>
    <property type="project" value="InterPro"/>
</dbReference>
<proteinExistence type="predicted"/>
<evidence type="ECO:0000259" key="1">
    <source>
        <dbReference type="Pfam" id="PF09111"/>
    </source>
</evidence>
<sequence>FADERFPYYGLNLKEARQYHNLIKTPTPFTMWTNRDYKAVVSVLAEFGKASNLHELVSDRVLAKDATFDRTEEELQAYVAALYRVGQEEAHWRKMGMRIEAGENKRLRTSRAVNMIREYTSQFKDPLVQMKLAARQGGRKVYSDLADRFLVVTTAKVGYKNWGRLAYEVRHSPLFVLDWHIKTRSPEELGRRVDSLLRAIEKEKKDKEPAAAGKKPRKS</sequence>
<organism evidence="2 3">
    <name type="scientific">Kipferlia bialata</name>
    <dbReference type="NCBI Taxonomy" id="797122"/>
    <lineage>
        <taxon>Eukaryota</taxon>
        <taxon>Metamonada</taxon>
        <taxon>Carpediemonas-like organisms</taxon>
        <taxon>Kipferlia</taxon>
    </lineage>
</organism>
<dbReference type="EMBL" id="BDIP01006272">
    <property type="protein sequence ID" value="GIQ90510.1"/>
    <property type="molecule type" value="Genomic_DNA"/>
</dbReference>
<comment type="caution">
    <text evidence="2">The sequence shown here is derived from an EMBL/GenBank/DDBJ whole genome shotgun (WGS) entry which is preliminary data.</text>
</comment>